<dbReference type="EMBL" id="JANAVB010042019">
    <property type="protein sequence ID" value="KAJ6795060.1"/>
    <property type="molecule type" value="Genomic_DNA"/>
</dbReference>
<feature type="compositionally biased region" description="Basic residues" evidence="1">
    <location>
        <begin position="104"/>
        <end position="118"/>
    </location>
</feature>
<feature type="compositionally biased region" description="Low complexity" evidence="1">
    <location>
        <begin position="41"/>
        <end position="51"/>
    </location>
</feature>
<gene>
    <name evidence="2" type="ORF">M6B38_229255</name>
</gene>
<proteinExistence type="predicted"/>
<organism evidence="2 3">
    <name type="scientific">Iris pallida</name>
    <name type="common">Sweet iris</name>
    <dbReference type="NCBI Taxonomy" id="29817"/>
    <lineage>
        <taxon>Eukaryota</taxon>
        <taxon>Viridiplantae</taxon>
        <taxon>Streptophyta</taxon>
        <taxon>Embryophyta</taxon>
        <taxon>Tracheophyta</taxon>
        <taxon>Spermatophyta</taxon>
        <taxon>Magnoliopsida</taxon>
        <taxon>Liliopsida</taxon>
        <taxon>Asparagales</taxon>
        <taxon>Iridaceae</taxon>
        <taxon>Iridoideae</taxon>
        <taxon>Irideae</taxon>
        <taxon>Iris</taxon>
    </lineage>
</organism>
<dbReference type="AlphaFoldDB" id="A0AAX6DTD6"/>
<feature type="compositionally biased region" description="Pro residues" evidence="1">
    <location>
        <begin position="52"/>
        <end position="68"/>
    </location>
</feature>
<feature type="compositionally biased region" description="Basic residues" evidence="1">
    <location>
        <begin position="218"/>
        <end position="231"/>
    </location>
</feature>
<sequence length="231" mass="25649">MSVTAGVSEAAIAVRDKLRGKIGQTKVKRYWPGKAPEWAETPTKSSSMTSRSPPPPPSPSRRPSPPTSTTPASSPRPTTAACAASPRAAPRSSTRSAPTTAASARRRSYPPSRRRRRTTSAAMRRTMTRMLGRSGGDGFARSNCRGSRRKPHCSRTSRRRRSWMRKKKNPSTRPTPRRSRRGLPWSSRCSSPNRSGILLRNASGWKRKRGSSNNSSRRGWRNGRSRRSRSL</sequence>
<evidence type="ECO:0000313" key="2">
    <source>
        <dbReference type="EMBL" id="KAJ6795060.1"/>
    </source>
</evidence>
<reference evidence="2" key="2">
    <citation type="submission" date="2023-04" db="EMBL/GenBank/DDBJ databases">
        <authorList>
            <person name="Bruccoleri R.E."/>
            <person name="Oakeley E.J."/>
            <person name="Faust A.-M."/>
            <person name="Dessus-Babus S."/>
            <person name="Altorfer M."/>
            <person name="Burckhardt D."/>
            <person name="Oertli M."/>
            <person name="Naumann U."/>
            <person name="Petersen F."/>
            <person name="Wong J."/>
        </authorList>
    </citation>
    <scope>NUCLEOTIDE SEQUENCE</scope>
    <source>
        <strain evidence="2">GSM-AAB239-AS_SAM_17_03QT</strain>
        <tissue evidence="2">Leaf</tissue>
    </source>
</reference>
<feature type="compositionally biased region" description="Basic residues" evidence="1">
    <location>
        <begin position="146"/>
        <end position="181"/>
    </location>
</feature>
<feature type="compositionally biased region" description="Low complexity" evidence="1">
    <location>
        <begin position="69"/>
        <end position="103"/>
    </location>
</feature>
<evidence type="ECO:0000256" key="1">
    <source>
        <dbReference type="SAM" id="MobiDB-lite"/>
    </source>
</evidence>
<reference evidence="2" key="1">
    <citation type="journal article" date="2023" name="GigaByte">
        <title>Genome assembly of the bearded iris, Iris pallida Lam.</title>
        <authorList>
            <person name="Bruccoleri R.E."/>
            <person name="Oakeley E.J."/>
            <person name="Faust A.M.E."/>
            <person name="Altorfer M."/>
            <person name="Dessus-Babus S."/>
            <person name="Burckhardt D."/>
            <person name="Oertli M."/>
            <person name="Naumann U."/>
            <person name="Petersen F."/>
            <person name="Wong J."/>
        </authorList>
    </citation>
    <scope>NUCLEOTIDE SEQUENCE</scope>
    <source>
        <strain evidence="2">GSM-AAB239-AS_SAM_17_03QT</strain>
    </source>
</reference>
<feature type="compositionally biased region" description="Low complexity" evidence="1">
    <location>
        <begin position="119"/>
        <end position="129"/>
    </location>
</feature>
<feature type="region of interest" description="Disordered" evidence="1">
    <location>
        <begin position="18"/>
        <end position="231"/>
    </location>
</feature>
<comment type="caution">
    <text evidence="2">The sequence shown here is derived from an EMBL/GenBank/DDBJ whole genome shotgun (WGS) entry which is preliminary data.</text>
</comment>
<evidence type="ECO:0000313" key="3">
    <source>
        <dbReference type="Proteomes" id="UP001140949"/>
    </source>
</evidence>
<keyword evidence="3" id="KW-1185">Reference proteome</keyword>
<accession>A0AAX6DTD6</accession>
<name>A0AAX6DTD6_IRIPA</name>
<dbReference type="Proteomes" id="UP001140949">
    <property type="component" value="Unassembled WGS sequence"/>
</dbReference>
<protein>
    <submittedName>
        <fullName evidence="2">Microfibrillar-associated protein 1-like</fullName>
    </submittedName>
</protein>